<keyword evidence="1" id="KW-0472">Membrane</keyword>
<gene>
    <name evidence="2" type="ORF">ATY39_08540</name>
</gene>
<dbReference type="OrthoDB" id="2971140at2"/>
<name>A0A143HDE0_9BACL</name>
<keyword evidence="3" id="KW-1185">Reference proteome</keyword>
<organism evidence="2 3">
    <name type="scientific">Rummeliibacillus stabekisii</name>
    <dbReference type="NCBI Taxonomy" id="241244"/>
    <lineage>
        <taxon>Bacteria</taxon>
        <taxon>Bacillati</taxon>
        <taxon>Bacillota</taxon>
        <taxon>Bacilli</taxon>
        <taxon>Bacillales</taxon>
        <taxon>Caryophanaceae</taxon>
        <taxon>Rummeliibacillus</taxon>
    </lineage>
</organism>
<evidence type="ECO:0008006" key="4">
    <source>
        <dbReference type="Google" id="ProtNLM"/>
    </source>
</evidence>
<dbReference type="RefSeq" id="WP_066788552.1">
    <property type="nucleotide sequence ID" value="NZ_CP014806.1"/>
</dbReference>
<protein>
    <recommendedName>
        <fullName evidence="4">Tfp pilus assembly protein PilN</fullName>
    </recommendedName>
</protein>
<dbReference type="STRING" id="241244.ATY39_08540"/>
<reference evidence="2 3" key="1">
    <citation type="journal article" date="2016" name="Genome Announc.">
        <title>Whole-Genome Sequence of Rummeliibacillus stabekisii Strain PP9 Isolated from Antarctic Soil.</title>
        <authorList>
            <person name="da Mota F.F."/>
            <person name="Vollu R.E."/>
            <person name="Jurelevicius D."/>
            <person name="Seldin L."/>
        </authorList>
    </citation>
    <scope>NUCLEOTIDE SEQUENCE [LARGE SCALE GENOMIC DNA]</scope>
    <source>
        <strain evidence="2 3">PP9</strain>
    </source>
</reference>
<reference evidence="3" key="2">
    <citation type="submission" date="2016-03" db="EMBL/GenBank/DDBJ databases">
        <authorList>
            <person name="Ploux O."/>
        </authorList>
    </citation>
    <scope>NUCLEOTIDE SEQUENCE [LARGE SCALE GENOMIC DNA]</scope>
    <source>
        <strain evidence="3">PP9</strain>
    </source>
</reference>
<keyword evidence="1" id="KW-0812">Transmembrane</keyword>
<evidence type="ECO:0000313" key="3">
    <source>
        <dbReference type="Proteomes" id="UP000076021"/>
    </source>
</evidence>
<sequence length="195" mass="21677">MIPNINLLPKVERRTSNKSLLWLSGTILLLIFIGVGSYYYSLQNEVKSLTQQHQNLVIQNEASAKEMASLQSAGQGSFDQSVQYVESVSYPVTPIIDSVKGYLASYEKLTSLTYGETGVTVIIDFETLHGISTYVQNILTDPLFSDVQVTSVESFDPAKKEYEEAVESDHLIPRYKATMVLSINRAKLLAEGDTQ</sequence>
<dbReference type="EMBL" id="CP014806">
    <property type="protein sequence ID" value="AMW99500.1"/>
    <property type="molecule type" value="Genomic_DNA"/>
</dbReference>
<feature type="transmembrane region" description="Helical" evidence="1">
    <location>
        <begin position="20"/>
        <end position="40"/>
    </location>
</feature>
<keyword evidence="1" id="KW-1133">Transmembrane helix</keyword>
<evidence type="ECO:0000256" key="1">
    <source>
        <dbReference type="SAM" id="Phobius"/>
    </source>
</evidence>
<proteinExistence type="predicted"/>
<evidence type="ECO:0000313" key="2">
    <source>
        <dbReference type="EMBL" id="AMW99500.1"/>
    </source>
</evidence>
<dbReference type="AlphaFoldDB" id="A0A143HDE0"/>
<dbReference type="Proteomes" id="UP000076021">
    <property type="component" value="Chromosome"/>
</dbReference>
<accession>A0A143HDE0</accession>
<dbReference type="KEGG" id="rst:ATY39_08540"/>